<feature type="compositionally biased region" description="Polar residues" evidence="1">
    <location>
        <begin position="110"/>
        <end position="121"/>
    </location>
</feature>
<feature type="transmembrane region" description="Helical" evidence="2">
    <location>
        <begin position="20"/>
        <end position="37"/>
    </location>
</feature>
<proteinExistence type="predicted"/>
<dbReference type="Proteomes" id="UP000007304">
    <property type="component" value="Unassembled WGS sequence"/>
</dbReference>
<accession>H6BKK1</accession>
<organism evidence="3 4">
    <name type="scientific">Exophiala dermatitidis (strain ATCC 34100 / CBS 525.76 / NIH/UT8656)</name>
    <name type="common">Black yeast</name>
    <name type="synonym">Wangiella dermatitidis</name>
    <dbReference type="NCBI Taxonomy" id="858893"/>
    <lineage>
        <taxon>Eukaryota</taxon>
        <taxon>Fungi</taxon>
        <taxon>Dikarya</taxon>
        <taxon>Ascomycota</taxon>
        <taxon>Pezizomycotina</taxon>
        <taxon>Eurotiomycetes</taxon>
        <taxon>Chaetothyriomycetidae</taxon>
        <taxon>Chaetothyriales</taxon>
        <taxon>Herpotrichiellaceae</taxon>
        <taxon>Exophiala</taxon>
    </lineage>
</organism>
<dbReference type="AlphaFoldDB" id="H6BKK1"/>
<feature type="region of interest" description="Disordered" evidence="1">
    <location>
        <begin position="99"/>
        <end position="121"/>
    </location>
</feature>
<keyword evidence="2" id="KW-0472">Membrane</keyword>
<evidence type="ECO:0000256" key="2">
    <source>
        <dbReference type="SAM" id="Phobius"/>
    </source>
</evidence>
<evidence type="ECO:0000313" key="3">
    <source>
        <dbReference type="EMBL" id="EHY52635.1"/>
    </source>
</evidence>
<sequence length="146" mass="16954">MTLILIFGYGAFVPWSVTGFFQNYTMQIVAPILYYGWKLFKRTKTVKPRELDLIWERPVIDAYEASFISRPIEFWTEMGQLVGIKRHLRDDERITNPCTGRSWERRRPGTRNSGVLPSSPVNGKTNFGRTDSYGWLSLYPSIVRAV</sequence>
<dbReference type="VEuPathDB" id="FungiDB:HMPREF1120_00844"/>
<dbReference type="RefSeq" id="XP_009153096.1">
    <property type="nucleotide sequence ID" value="XM_009154848.1"/>
</dbReference>
<keyword evidence="2" id="KW-1133">Transmembrane helix</keyword>
<keyword evidence="2" id="KW-0812">Transmembrane</keyword>
<dbReference type="InParanoid" id="H6BKK1"/>
<keyword evidence="4" id="KW-1185">Reference proteome</keyword>
<evidence type="ECO:0000256" key="1">
    <source>
        <dbReference type="SAM" id="MobiDB-lite"/>
    </source>
</evidence>
<dbReference type="EMBL" id="JH226130">
    <property type="protein sequence ID" value="EHY52635.1"/>
    <property type="molecule type" value="Genomic_DNA"/>
</dbReference>
<gene>
    <name evidence="3" type="ORF">HMPREF1120_00844</name>
</gene>
<name>H6BKK1_EXODN</name>
<dbReference type="GeneID" id="20305483"/>
<reference evidence="3" key="1">
    <citation type="submission" date="2011-07" db="EMBL/GenBank/DDBJ databases">
        <title>The Genome Sequence of Exophiala (Wangiella) dermatitidis NIH/UT8656.</title>
        <authorList>
            <consortium name="The Broad Institute Genome Sequencing Platform"/>
            <person name="Cuomo C."/>
            <person name="Wang Z."/>
            <person name="Hunicke-Smith S."/>
            <person name="Szanislo P.J."/>
            <person name="Earl A."/>
            <person name="Young S.K."/>
            <person name="Zeng Q."/>
            <person name="Gargeya S."/>
            <person name="Fitzgerald M."/>
            <person name="Haas B."/>
            <person name="Abouelleil A."/>
            <person name="Alvarado L."/>
            <person name="Arachchi H.M."/>
            <person name="Berlin A."/>
            <person name="Brown A."/>
            <person name="Chapman S.B."/>
            <person name="Chen Z."/>
            <person name="Dunbar C."/>
            <person name="Freedman E."/>
            <person name="Gearin G."/>
            <person name="Gellesch M."/>
            <person name="Goldberg J."/>
            <person name="Griggs A."/>
            <person name="Gujja S."/>
            <person name="Heiman D."/>
            <person name="Howarth C."/>
            <person name="Larson L."/>
            <person name="Lui A."/>
            <person name="MacDonald P.J.P."/>
            <person name="Montmayeur A."/>
            <person name="Murphy C."/>
            <person name="Neiman D."/>
            <person name="Pearson M."/>
            <person name="Priest M."/>
            <person name="Roberts A."/>
            <person name="Saif S."/>
            <person name="Shea T."/>
            <person name="Shenoy N."/>
            <person name="Sisk P."/>
            <person name="Stolte C."/>
            <person name="Sykes S."/>
            <person name="Wortman J."/>
            <person name="Nusbaum C."/>
            <person name="Birren B."/>
        </authorList>
    </citation>
    <scope>NUCLEOTIDE SEQUENCE</scope>
    <source>
        <strain evidence="3">NIH/UT8656</strain>
    </source>
</reference>
<protein>
    <submittedName>
        <fullName evidence="3">Uncharacterized protein</fullName>
    </submittedName>
</protein>
<evidence type="ECO:0000313" key="4">
    <source>
        <dbReference type="Proteomes" id="UP000007304"/>
    </source>
</evidence>
<dbReference type="HOGENOM" id="CLU_1777443_0_0_1"/>
<dbReference type="STRING" id="858893.H6BKK1"/>